<sequence>MIQHNLSKYTSIVLLCFISACNASSHQLERSESNYSETVSNKVLIHMDIETMFANSQLRSLAYAAGKGKMSQIDKLLEQGVDVNAKGTNNATVLFWSMRNKKGFEYLLKQGANPNVVFGDGGSVMHWVARKRDCSMLMSALQHGGNPNLKAGMFGGSPAFETITAGKNDGVPNCLKLLLSKDADIDFQDEQGQSVLLAAADLARFDITLYLLKSGANSKLMDNKQRTVRDLVNSYKGAFIKGSVTEEYWLKVDAWLLNSGE</sequence>
<dbReference type="InterPro" id="IPR036770">
    <property type="entry name" value="Ankyrin_rpt-contain_sf"/>
</dbReference>
<evidence type="ECO:0000313" key="4">
    <source>
        <dbReference type="EMBL" id="ABE56763.1"/>
    </source>
</evidence>
<dbReference type="SMART" id="SM00248">
    <property type="entry name" value="ANK"/>
    <property type="match status" value="5"/>
</dbReference>
<dbReference type="EMBL" id="CP000302">
    <property type="protein sequence ID" value="ABE56763.1"/>
    <property type="molecule type" value="Genomic_DNA"/>
</dbReference>
<dbReference type="RefSeq" id="WP_011497904.1">
    <property type="nucleotide sequence ID" value="NC_007954.1"/>
</dbReference>
<gene>
    <name evidence="4" type="ordered locus">Sden_3488</name>
</gene>
<keyword evidence="2 3" id="KW-0040">ANK repeat</keyword>
<keyword evidence="1" id="KW-0677">Repeat</keyword>
<dbReference type="Gene3D" id="1.25.40.20">
    <property type="entry name" value="Ankyrin repeat-containing domain"/>
    <property type="match status" value="1"/>
</dbReference>
<evidence type="ECO:0000256" key="2">
    <source>
        <dbReference type="ARBA" id="ARBA00023043"/>
    </source>
</evidence>
<evidence type="ECO:0000256" key="3">
    <source>
        <dbReference type="PROSITE-ProRule" id="PRU00023"/>
    </source>
</evidence>
<dbReference type="GO" id="GO:0004842">
    <property type="term" value="F:ubiquitin-protein transferase activity"/>
    <property type="evidence" value="ECO:0007669"/>
    <property type="project" value="TreeGrafter"/>
</dbReference>
<protein>
    <submittedName>
        <fullName evidence="4">Uncharacterized protein</fullName>
    </submittedName>
</protein>
<dbReference type="KEGG" id="sdn:Sden_3488"/>
<dbReference type="AlphaFoldDB" id="Q12IG3"/>
<keyword evidence="5" id="KW-1185">Reference proteome</keyword>
<name>Q12IG3_SHEDO</name>
<dbReference type="HOGENOM" id="CLU_1065157_0_0_6"/>
<reference evidence="4 5" key="1">
    <citation type="submission" date="2006-03" db="EMBL/GenBank/DDBJ databases">
        <title>Complete sequence of Shewanella denitrificans OS217.</title>
        <authorList>
            <consortium name="US DOE Joint Genome Institute"/>
            <person name="Copeland A."/>
            <person name="Lucas S."/>
            <person name="Lapidus A."/>
            <person name="Barry K."/>
            <person name="Detter J.C."/>
            <person name="Glavina del Rio T."/>
            <person name="Hammon N."/>
            <person name="Israni S."/>
            <person name="Dalin E."/>
            <person name="Tice H."/>
            <person name="Pitluck S."/>
            <person name="Brettin T."/>
            <person name="Bruce D."/>
            <person name="Han C."/>
            <person name="Tapia R."/>
            <person name="Gilna P."/>
            <person name="Kiss H."/>
            <person name="Schmutz J."/>
            <person name="Larimer F."/>
            <person name="Land M."/>
            <person name="Hauser L."/>
            <person name="Kyrpides N."/>
            <person name="Lykidis A."/>
            <person name="Richardson P."/>
        </authorList>
    </citation>
    <scope>NUCLEOTIDE SEQUENCE [LARGE SCALE GENOMIC DNA]</scope>
    <source>
        <strain evidence="5">OS217 / ATCC BAA-1090 / DSM 15013</strain>
    </source>
</reference>
<dbReference type="PANTHER" id="PTHR24171">
    <property type="entry name" value="ANKYRIN REPEAT DOMAIN-CONTAINING PROTEIN 39-RELATED"/>
    <property type="match status" value="1"/>
</dbReference>
<dbReference type="PANTHER" id="PTHR24171:SF8">
    <property type="entry name" value="BRCA1-ASSOCIATED RING DOMAIN PROTEIN 1"/>
    <property type="match status" value="1"/>
</dbReference>
<evidence type="ECO:0000313" key="5">
    <source>
        <dbReference type="Proteomes" id="UP000001982"/>
    </source>
</evidence>
<dbReference type="eggNOG" id="COG0666">
    <property type="taxonomic scope" value="Bacteria"/>
</dbReference>
<dbReference type="PROSITE" id="PS50088">
    <property type="entry name" value="ANK_REPEAT"/>
    <property type="match status" value="1"/>
</dbReference>
<dbReference type="GO" id="GO:0085020">
    <property type="term" value="P:protein K6-linked ubiquitination"/>
    <property type="evidence" value="ECO:0007669"/>
    <property type="project" value="TreeGrafter"/>
</dbReference>
<dbReference type="Pfam" id="PF12796">
    <property type="entry name" value="Ank_2"/>
    <property type="match status" value="1"/>
</dbReference>
<dbReference type="STRING" id="318161.Sden_3488"/>
<dbReference type="Proteomes" id="UP000001982">
    <property type="component" value="Chromosome"/>
</dbReference>
<accession>Q12IG3</accession>
<proteinExistence type="predicted"/>
<feature type="repeat" description="ANK" evidence="3">
    <location>
        <begin position="191"/>
        <end position="223"/>
    </location>
</feature>
<dbReference type="SUPFAM" id="SSF48403">
    <property type="entry name" value="Ankyrin repeat"/>
    <property type="match status" value="1"/>
</dbReference>
<dbReference type="InterPro" id="IPR002110">
    <property type="entry name" value="Ankyrin_rpt"/>
</dbReference>
<evidence type="ECO:0000256" key="1">
    <source>
        <dbReference type="ARBA" id="ARBA00022737"/>
    </source>
</evidence>
<organism evidence="4 5">
    <name type="scientific">Shewanella denitrificans (strain OS217 / ATCC BAA-1090 / DSM 15013)</name>
    <dbReference type="NCBI Taxonomy" id="318161"/>
    <lineage>
        <taxon>Bacteria</taxon>
        <taxon>Pseudomonadati</taxon>
        <taxon>Pseudomonadota</taxon>
        <taxon>Gammaproteobacteria</taxon>
        <taxon>Alteromonadales</taxon>
        <taxon>Shewanellaceae</taxon>
        <taxon>Shewanella</taxon>
    </lineage>
</organism>